<dbReference type="NCBIfam" id="TIGR01083">
    <property type="entry name" value="nth"/>
    <property type="match status" value="1"/>
</dbReference>
<protein>
    <recommendedName>
        <fullName evidence="12">Endonuclease III</fullName>
        <ecNumber evidence="12">4.2.99.18</ecNumber>
    </recommendedName>
    <alternativeName>
        <fullName evidence="12">DNA-(apurinic or apyrimidinic site) lyase</fullName>
    </alternativeName>
</protein>
<dbReference type="RefSeq" id="WP_041062816.1">
    <property type="nucleotide sequence ID" value="NZ_AP014521.1"/>
</dbReference>
<dbReference type="Proteomes" id="UP000031627">
    <property type="component" value="Chromosome"/>
</dbReference>
<dbReference type="InterPro" id="IPR000445">
    <property type="entry name" value="HhH_motif"/>
</dbReference>
<dbReference type="PANTHER" id="PTHR10359:SF18">
    <property type="entry name" value="ENDONUCLEASE III"/>
    <property type="match status" value="1"/>
</dbReference>
<dbReference type="Pfam" id="PF00730">
    <property type="entry name" value="HhH-GPD"/>
    <property type="match status" value="1"/>
</dbReference>
<evidence type="ECO:0000256" key="11">
    <source>
        <dbReference type="ARBA" id="ARBA00023295"/>
    </source>
</evidence>
<dbReference type="KEGG" id="sbw:TGUWTKB_2810"/>
<dbReference type="PROSITE" id="PS01155">
    <property type="entry name" value="ENDONUCLEASE_III_2"/>
    <property type="match status" value="1"/>
</dbReference>
<dbReference type="OrthoDB" id="9800977at2"/>
<dbReference type="STRING" id="1410383.TGUWTKB_2810"/>
<dbReference type="Pfam" id="PF00633">
    <property type="entry name" value="HHH"/>
    <property type="match status" value="1"/>
</dbReference>
<gene>
    <name evidence="12 14" type="primary">nth</name>
    <name evidence="14" type="ORF">TGUWTKB_2810</name>
</gene>
<dbReference type="InterPro" id="IPR005759">
    <property type="entry name" value="Nth"/>
</dbReference>
<sequence length="210" mass="24291">MNKKKCIKIFEKLQNCYNIETMTLEFNSPFELLISVMLSAQTRDINVNKSTKKLYAIANTPEKMLNIGLDQIKFFIKNLGLFNIKSKNIISICKILIYKYNSVIPNNRQDLESLPGIGRKTANIILNYVFNFPTIAVDTHVFRIANRTGLAIGNNVNIVEKKLLQIVPKEMKKKCHFLLVKHGRIRCKAKFFNCSLCIIQNLCEYKEKRL</sequence>
<dbReference type="GO" id="GO:0003677">
    <property type="term" value="F:DNA binding"/>
    <property type="evidence" value="ECO:0007669"/>
    <property type="project" value="UniProtKB-UniRule"/>
</dbReference>
<feature type="binding site" evidence="12">
    <location>
        <position position="187"/>
    </location>
    <ligand>
        <name>[4Fe-4S] cluster</name>
        <dbReference type="ChEBI" id="CHEBI:49883"/>
    </ligand>
</feature>
<keyword evidence="15" id="KW-1185">Reference proteome</keyword>
<evidence type="ECO:0000256" key="4">
    <source>
        <dbReference type="ARBA" id="ARBA00022763"/>
    </source>
</evidence>
<evidence type="ECO:0000256" key="5">
    <source>
        <dbReference type="ARBA" id="ARBA00022801"/>
    </source>
</evidence>
<accession>A0A090ART2</accession>
<evidence type="ECO:0000256" key="8">
    <source>
        <dbReference type="ARBA" id="ARBA00023125"/>
    </source>
</evidence>
<dbReference type="InterPro" id="IPR011257">
    <property type="entry name" value="DNA_glycosylase"/>
</dbReference>
<keyword evidence="8 12" id="KW-0238">DNA-binding</keyword>
<evidence type="ECO:0000256" key="6">
    <source>
        <dbReference type="ARBA" id="ARBA00023004"/>
    </source>
</evidence>
<dbReference type="EMBL" id="AP014521">
    <property type="protein sequence ID" value="BAP58525.1"/>
    <property type="molecule type" value="Genomic_DNA"/>
</dbReference>
<evidence type="ECO:0000256" key="7">
    <source>
        <dbReference type="ARBA" id="ARBA00023014"/>
    </source>
</evidence>
<keyword evidence="3 12" id="KW-0479">Metal-binding</keyword>
<reference evidence="14 15" key="2">
    <citation type="journal article" date="2014" name="Curr. Biol.">
        <title>Symbiont-Supplemented Maternal Investment Underpinning Host's Ecological Adaptation.</title>
        <authorList>
            <person name="Kaiwa N."/>
            <person name="Hosokawa T."/>
            <person name="Nikoh N."/>
            <person name="Tanahashi M."/>
            <person name="Moriyama M."/>
            <person name="Meng X.Y."/>
            <person name="Maeda T."/>
            <person name="Yamaguchi K."/>
            <person name="Shigenobu S."/>
            <person name="Ito M."/>
            <person name="Fukatsu T."/>
        </authorList>
    </citation>
    <scope>NUCLEOTIDE SEQUENCE [LARGE SCALE GENOMIC DNA]</scope>
    <source>
        <strain evidence="14 15">UwTKB</strain>
    </source>
</reference>
<dbReference type="PANTHER" id="PTHR10359">
    <property type="entry name" value="A/G-SPECIFIC ADENINE GLYCOSYLASE/ENDONUCLEASE III"/>
    <property type="match status" value="1"/>
</dbReference>
<keyword evidence="4 12" id="KW-0227">DNA damage</keyword>
<dbReference type="GO" id="GO:0006285">
    <property type="term" value="P:base-excision repair, AP site formation"/>
    <property type="evidence" value="ECO:0007669"/>
    <property type="project" value="TreeGrafter"/>
</dbReference>
<evidence type="ECO:0000256" key="10">
    <source>
        <dbReference type="ARBA" id="ARBA00023239"/>
    </source>
</evidence>
<dbReference type="InterPro" id="IPR023170">
    <property type="entry name" value="HhH_base_excis_C"/>
</dbReference>
<dbReference type="Gene3D" id="1.10.340.30">
    <property type="entry name" value="Hypothetical protein, domain 2"/>
    <property type="match status" value="1"/>
</dbReference>
<keyword evidence="5 12" id="KW-0378">Hydrolase</keyword>
<dbReference type="Gene3D" id="1.10.1670.10">
    <property type="entry name" value="Helix-hairpin-Helix base-excision DNA repair enzymes (C-terminal)"/>
    <property type="match status" value="1"/>
</dbReference>
<dbReference type="GO" id="GO:0051539">
    <property type="term" value="F:4 iron, 4 sulfur cluster binding"/>
    <property type="evidence" value="ECO:0007669"/>
    <property type="project" value="UniProtKB-UniRule"/>
</dbReference>
<keyword evidence="11 12" id="KW-0326">Glycosidase</keyword>
<dbReference type="InterPro" id="IPR004036">
    <property type="entry name" value="Endonuclease-III-like_CS2"/>
</dbReference>
<dbReference type="PIRSF" id="PIRSF001435">
    <property type="entry name" value="Nth"/>
    <property type="match status" value="1"/>
</dbReference>
<evidence type="ECO:0000256" key="9">
    <source>
        <dbReference type="ARBA" id="ARBA00023204"/>
    </source>
</evidence>
<dbReference type="FunFam" id="1.10.340.30:FF:000001">
    <property type="entry name" value="Endonuclease III"/>
    <property type="match status" value="1"/>
</dbReference>
<evidence type="ECO:0000256" key="2">
    <source>
        <dbReference type="ARBA" id="ARBA00022485"/>
    </source>
</evidence>
<dbReference type="FunFam" id="1.10.1670.10:FF:000001">
    <property type="entry name" value="Endonuclease III"/>
    <property type="match status" value="1"/>
</dbReference>
<dbReference type="GO" id="GO:0019104">
    <property type="term" value="F:DNA N-glycosylase activity"/>
    <property type="evidence" value="ECO:0007669"/>
    <property type="project" value="UniProtKB-UniRule"/>
</dbReference>
<keyword evidence="9 12" id="KW-0234">DNA repair</keyword>
<comment type="similarity">
    <text evidence="1 12">Belongs to the Nth/MutY family.</text>
</comment>
<dbReference type="CDD" id="cd00056">
    <property type="entry name" value="ENDO3c"/>
    <property type="match status" value="1"/>
</dbReference>
<dbReference type="SUPFAM" id="SSF48150">
    <property type="entry name" value="DNA-glycosylase"/>
    <property type="match status" value="1"/>
</dbReference>
<keyword evidence="6 12" id="KW-0408">Iron</keyword>
<keyword evidence="2 12" id="KW-0004">4Fe-4S</keyword>
<comment type="cofactor">
    <cofactor evidence="12">
        <name>[4Fe-4S] cluster</name>
        <dbReference type="ChEBI" id="CHEBI:49883"/>
    </cofactor>
    <text evidence="12">Binds 1 [4Fe-4S] cluster.</text>
</comment>
<proteinExistence type="inferred from homology"/>
<evidence type="ECO:0000259" key="13">
    <source>
        <dbReference type="SMART" id="SM00478"/>
    </source>
</evidence>
<dbReference type="GO" id="GO:0046872">
    <property type="term" value="F:metal ion binding"/>
    <property type="evidence" value="ECO:0007669"/>
    <property type="project" value="UniProtKB-KW"/>
</dbReference>
<reference evidence="15" key="1">
    <citation type="submission" date="2013-11" db="EMBL/GenBank/DDBJ databases">
        <title>Symbiont-containing voluminous jelly as an extraordinary maternal gift for overwintering insect nymphs.</title>
        <authorList>
            <person name="Kaiwa N."/>
            <person name="Hosokawa T."/>
            <person name="Nikoh N."/>
            <person name="Meng X.Y."/>
            <person name="Tanahashi M."/>
            <person name="Moriyama M."/>
            <person name="Maeda T."/>
            <person name="Yamaguchi K."/>
            <person name="Shigenobu S."/>
            <person name="Ito M."/>
            <person name="Fukatsu T."/>
        </authorList>
    </citation>
    <scope>NUCLEOTIDE SEQUENCE [LARGE SCALE GENOMIC DNA]</scope>
    <source>
        <strain evidence="15">UwTKB</strain>
    </source>
</reference>
<dbReference type="AlphaFoldDB" id="A0A090ART2"/>
<feature type="binding site" evidence="12">
    <location>
        <position position="197"/>
    </location>
    <ligand>
        <name>[4Fe-4S] cluster</name>
        <dbReference type="ChEBI" id="CHEBI:49883"/>
    </ligand>
</feature>
<comment type="catalytic activity">
    <reaction evidence="12">
        <text>2'-deoxyribonucleotide-(2'-deoxyribose 5'-phosphate)-2'-deoxyribonucleotide-DNA = a 3'-end 2'-deoxyribonucleotide-(2,3-dehydro-2,3-deoxyribose 5'-phosphate)-DNA + a 5'-end 5'-phospho-2'-deoxyribonucleoside-DNA + H(+)</text>
        <dbReference type="Rhea" id="RHEA:66592"/>
        <dbReference type="Rhea" id="RHEA-COMP:13180"/>
        <dbReference type="Rhea" id="RHEA-COMP:16897"/>
        <dbReference type="Rhea" id="RHEA-COMP:17067"/>
        <dbReference type="ChEBI" id="CHEBI:15378"/>
        <dbReference type="ChEBI" id="CHEBI:136412"/>
        <dbReference type="ChEBI" id="CHEBI:157695"/>
        <dbReference type="ChEBI" id="CHEBI:167181"/>
        <dbReference type="EC" id="4.2.99.18"/>
    </reaction>
</comment>
<keyword evidence="14" id="KW-0255">Endonuclease</keyword>
<evidence type="ECO:0000313" key="15">
    <source>
        <dbReference type="Proteomes" id="UP000031627"/>
    </source>
</evidence>
<dbReference type="SMART" id="SM00478">
    <property type="entry name" value="ENDO3c"/>
    <property type="match status" value="1"/>
</dbReference>
<keyword evidence="14" id="KW-0540">Nuclease</keyword>
<evidence type="ECO:0000256" key="3">
    <source>
        <dbReference type="ARBA" id="ARBA00022723"/>
    </source>
</evidence>
<keyword evidence="7 12" id="KW-0411">Iron-sulfur</keyword>
<evidence type="ECO:0000313" key="14">
    <source>
        <dbReference type="EMBL" id="BAP58525.1"/>
    </source>
</evidence>
<feature type="domain" description="HhH-GPD" evidence="13">
    <location>
        <begin position="38"/>
        <end position="185"/>
    </location>
</feature>
<keyword evidence="10 12" id="KW-0456">Lyase</keyword>
<evidence type="ECO:0000256" key="1">
    <source>
        <dbReference type="ARBA" id="ARBA00008343"/>
    </source>
</evidence>
<evidence type="ECO:0000256" key="12">
    <source>
        <dbReference type="HAMAP-Rule" id="MF_00942"/>
    </source>
</evidence>
<name>A0A090ART2_9ENTR</name>
<feature type="binding site" evidence="12">
    <location>
        <position position="194"/>
    </location>
    <ligand>
        <name>[4Fe-4S] cluster</name>
        <dbReference type="ChEBI" id="CHEBI:49883"/>
    </ligand>
</feature>
<feature type="binding site" evidence="12">
    <location>
        <position position="203"/>
    </location>
    <ligand>
        <name>[4Fe-4S] cluster</name>
        <dbReference type="ChEBI" id="CHEBI:49883"/>
    </ligand>
</feature>
<comment type="function">
    <text evidence="12">DNA repair enzyme that has both DNA N-glycosylase activity and AP-lyase activity. The DNA N-glycosylase activity releases various damaged pyrimidines from DNA by cleaving the N-glycosidic bond, leaving an AP (apurinic/apyrimidinic) site. The AP-lyase activity cleaves the phosphodiester bond 3' to the AP site by a beta-elimination, leaving a 3'-terminal unsaturated sugar and a product with a terminal 5'-phosphate.</text>
</comment>
<dbReference type="EC" id="4.2.99.18" evidence="12"/>
<dbReference type="HAMAP" id="MF_00942">
    <property type="entry name" value="Nth"/>
    <property type="match status" value="1"/>
</dbReference>
<dbReference type="HOGENOM" id="CLU_012862_3_0_6"/>
<dbReference type="GO" id="GO:0140078">
    <property type="term" value="F:class I DNA-(apurinic or apyrimidinic site) endonuclease activity"/>
    <property type="evidence" value="ECO:0007669"/>
    <property type="project" value="UniProtKB-EC"/>
</dbReference>
<organism evidence="14 15">
    <name type="scientific">Candidatus Tachikawaea gelatinosa</name>
    <dbReference type="NCBI Taxonomy" id="1410383"/>
    <lineage>
        <taxon>Bacteria</taxon>
        <taxon>Pseudomonadati</taxon>
        <taxon>Pseudomonadota</taxon>
        <taxon>Gammaproteobacteria</taxon>
        <taxon>Enterobacterales</taxon>
        <taxon>Enterobacteriaceae</taxon>
        <taxon>Candidatus Tachikawaea</taxon>
    </lineage>
</organism>
<dbReference type="InterPro" id="IPR003265">
    <property type="entry name" value="HhH-GPD_domain"/>
</dbReference>